<accession>A0A1A9VDU3</accession>
<dbReference type="AlphaFoldDB" id="A0A1A9VDU3"/>
<keyword evidence="3" id="KW-0687">Ribonucleoprotein</keyword>
<organism evidence="4 5">
    <name type="scientific">Glossina austeni</name>
    <name type="common">Savannah tsetse fly</name>
    <dbReference type="NCBI Taxonomy" id="7395"/>
    <lineage>
        <taxon>Eukaryota</taxon>
        <taxon>Metazoa</taxon>
        <taxon>Ecdysozoa</taxon>
        <taxon>Arthropoda</taxon>
        <taxon>Hexapoda</taxon>
        <taxon>Insecta</taxon>
        <taxon>Pterygota</taxon>
        <taxon>Neoptera</taxon>
        <taxon>Endopterygota</taxon>
        <taxon>Diptera</taxon>
        <taxon>Brachycera</taxon>
        <taxon>Muscomorpha</taxon>
        <taxon>Hippoboscoidea</taxon>
        <taxon>Glossinidae</taxon>
        <taxon>Glossina</taxon>
    </lineage>
</organism>
<dbReference type="Proteomes" id="UP000078200">
    <property type="component" value="Unassembled WGS sequence"/>
</dbReference>
<evidence type="ECO:0000256" key="2">
    <source>
        <dbReference type="ARBA" id="ARBA00022980"/>
    </source>
</evidence>
<dbReference type="SUPFAM" id="SSF52166">
    <property type="entry name" value="Ribosomal protein L4"/>
    <property type="match status" value="1"/>
</dbReference>
<proteinExistence type="inferred from homology"/>
<protein>
    <submittedName>
        <fullName evidence="4">Uncharacterized protein</fullName>
    </submittedName>
</protein>
<dbReference type="GO" id="GO:0005840">
    <property type="term" value="C:ribosome"/>
    <property type="evidence" value="ECO:0007669"/>
    <property type="project" value="UniProtKB-KW"/>
</dbReference>
<dbReference type="GO" id="GO:1990904">
    <property type="term" value="C:ribonucleoprotein complex"/>
    <property type="evidence" value="ECO:0007669"/>
    <property type="project" value="UniProtKB-KW"/>
</dbReference>
<dbReference type="EnsemblMetazoa" id="GAUT034010-RA">
    <property type="protein sequence ID" value="GAUT034010-PA"/>
    <property type="gene ID" value="GAUT034010"/>
</dbReference>
<dbReference type="STRING" id="7395.A0A1A9VDU3"/>
<comment type="similarity">
    <text evidence="1">Belongs to the universal ribosomal protein uL4 family.</text>
</comment>
<dbReference type="GO" id="GO:0003735">
    <property type="term" value="F:structural constituent of ribosome"/>
    <property type="evidence" value="ECO:0007669"/>
    <property type="project" value="InterPro"/>
</dbReference>
<evidence type="ECO:0000313" key="4">
    <source>
        <dbReference type="EnsemblMetazoa" id="GAUT034010-PA"/>
    </source>
</evidence>
<dbReference type="InterPro" id="IPR023574">
    <property type="entry name" value="Ribosomal_uL4_dom_sf"/>
</dbReference>
<keyword evidence="5" id="KW-1185">Reference proteome</keyword>
<evidence type="ECO:0000256" key="3">
    <source>
        <dbReference type="ARBA" id="ARBA00023274"/>
    </source>
</evidence>
<reference evidence="4" key="1">
    <citation type="submission" date="2020-05" db="UniProtKB">
        <authorList>
            <consortium name="EnsemblMetazoa"/>
        </authorList>
    </citation>
    <scope>IDENTIFICATION</scope>
    <source>
        <strain evidence="4">TTRI</strain>
    </source>
</reference>
<evidence type="ECO:0000313" key="5">
    <source>
        <dbReference type="Proteomes" id="UP000078200"/>
    </source>
</evidence>
<evidence type="ECO:0000256" key="1">
    <source>
        <dbReference type="ARBA" id="ARBA00010528"/>
    </source>
</evidence>
<dbReference type="VEuPathDB" id="VectorBase:GAUT034010"/>
<sequence length="75" mass="8490">MYAANVRVNQRRLTLVSAIYSDLPSLLQPKGNIIDGVSEFCLVSSDEMQKLQKTKQTVVFLQPIKLWALGCFFNL</sequence>
<keyword evidence="2" id="KW-0689">Ribosomal protein</keyword>
<dbReference type="GO" id="GO:0006412">
    <property type="term" value="P:translation"/>
    <property type="evidence" value="ECO:0007669"/>
    <property type="project" value="InterPro"/>
</dbReference>
<name>A0A1A9VDU3_GLOAU</name>
<dbReference type="Gene3D" id="3.40.1370.10">
    <property type="match status" value="1"/>
</dbReference>